<protein>
    <recommendedName>
        <fullName evidence="1">DUF4218 domain-containing protein</fullName>
    </recommendedName>
</protein>
<organism evidence="2 3">
    <name type="scientific">Mucuna pruriens</name>
    <name type="common">Velvet bean</name>
    <name type="synonym">Dolichos pruriens</name>
    <dbReference type="NCBI Taxonomy" id="157652"/>
    <lineage>
        <taxon>Eukaryota</taxon>
        <taxon>Viridiplantae</taxon>
        <taxon>Streptophyta</taxon>
        <taxon>Embryophyta</taxon>
        <taxon>Tracheophyta</taxon>
        <taxon>Spermatophyta</taxon>
        <taxon>Magnoliopsida</taxon>
        <taxon>eudicotyledons</taxon>
        <taxon>Gunneridae</taxon>
        <taxon>Pentapetalae</taxon>
        <taxon>rosids</taxon>
        <taxon>fabids</taxon>
        <taxon>Fabales</taxon>
        <taxon>Fabaceae</taxon>
        <taxon>Papilionoideae</taxon>
        <taxon>50 kb inversion clade</taxon>
        <taxon>NPAAA clade</taxon>
        <taxon>indigoferoid/millettioid clade</taxon>
        <taxon>Phaseoleae</taxon>
        <taxon>Mucuna</taxon>
    </lineage>
</organism>
<dbReference type="PANTHER" id="PTHR48258:SF9">
    <property type="entry name" value="OS01G0348150 PROTEIN"/>
    <property type="match status" value="1"/>
</dbReference>
<dbReference type="OrthoDB" id="1427184at2759"/>
<feature type="non-terminal residue" evidence="2">
    <location>
        <position position="1"/>
    </location>
</feature>
<dbReference type="Proteomes" id="UP000257109">
    <property type="component" value="Unassembled WGS sequence"/>
</dbReference>
<gene>
    <name evidence="2" type="ORF">CR513_40123</name>
</gene>
<feature type="domain" description="DUF4218" evidence="1">
    <location>
        <begin position="108"/>
        <end position="196"/>
    </location>
</feature>
<evidence type="ECO:0000313" key="3">
    <source>
        <dbReference type="Proteomes" id="UP000257109"/>
    </source>
</evidence>
<evidence type="ECO:0000313" key="2">
    <source>
        <dbReference type="EMBL" id="RDX79458.1"/>
    </source>
</evidence>
<accession>A0A371FMA0</accession>
<name>A0A371FMA0_MUCPR</name>
<proteinExistence type="predicted"/>
<dbReference type="AlphaFoldDB" id="A0A371FMA0"/>
<dbReference type="EMBL" id="QJKJ01008534">
    <property type="protein sequence ID" value="RDX79458.1"/>
    <property type="molecule type" value="Genomic_DNA"/>
</dbReference>
<reference evidence="2" key="1">
    <citation type="submission" date="2018-05" db="EMBL/GenBank/DDBJ databases">
        <title>Draft genome of Mucuna pruriens seed.</title>
        <authorList>
            <person name="Nnadi N.E."/>
            <person name="Vos R."/>
            <person name="Hasami M.H."/>
            <person name="Devisetty U.K."/>
            <person name="Aguiy J.C."/>
        </authorList>
    </citation>
    <scope>NUCLEOTIDE SEQUENCE [LARGE SCALE GENOMIC DNA]</scope>
    <source>
        <strain evidence="2">JCA_2017</strain>
    </source>
</reference>
<dbReference type="Pfam" id="PF13960">
    <property type="entry name" value="DUF4218"/>
    <property type="match status" value="1"/>
</dbReference>
<comment type="caution">
    <text evidence="2">The sequence shown here is derived from an EMBL/GenBank/DDBJ whole genome shotgun (WGS) entry which is preliminary data.</text>
</comment>
<evidence type="ECO:0000259" key="1">
    <source>
        <dbReference type="Pfam" id="PF13960"/>
    </source>
</evidence>
<sequence>MDERHIGKAQKRALRKTYGKRVIFFGLLYWCKLDVRYCIYVMHVEKNIYDSKTKNDVNARLNLIDIVGLKSHDCHVLMQQLLPMAICDVLLKNIRKVLTKLCSFFNAICSKVINPQNLEELENKAIIILCQLEIYFPPSFFNIMIHLVVYLVREIRLCDPMFLRWMYPIECYMMILKSHVKKSHQLEASIVERYISRLVYSNTRFTLVDLDKVGYKREPFIIESHSKQVFCVNDLLNKRWPIVLQ</sequence>
<dbReference type="InterPro" id="IPR025452">
    <property type="entry name" value="DUF4218"/>
</dbReference>
<keyword evidence="3" id="KW-1185">Reference proteome</keyword>
<dbReference type="PANTHER" id="PTHR48258">
    <property type="entry name" value="DUF4218 DOMAIN-CONTAINING PROTEIN-RELATED"/>
    <property type="match status" value="1"/>
</dbReference>